<dbReference type="GO" id="GO:0043190">
    <property type="term" value="C:ATP-binding cassette (ABC) transporter complex"/>
    <property type="evidence" value="ECO:0007669"/>
    <property type="project" value="TreeGrafter"/>
</dbReference>
<feature type="domain" description="ABC transporter" evidence="9">
    <location>
        <begin position="6"/>
        <end position="240"/>
    </location>
</feature>
<evidence type="ECO:0000256" key="5">
    <source>
        <dbReference type="ARBA" id="ARBA00022741"/>
    </source>
</evidence>
<comment type="similarity">
    <text evidence="2">Belongs to the ABC transporter superfamily.</text>
</comment>
<dbReference type="PROSITE" id="PS00211">
    <property type="entry name" value="ABC_TRANSPORTER_1"/>
    <property type="match status" value="1"/>
</dbReference>
<dbReference type="InterPro" id="IPR050095">
    <property type="entry name" value="ECF_ABC_transporter_ATP-bd"/>
</dbReference>
<dbReference type="Pfam" id="PF00005">
    <property type="entry name" value="ABC_tran"/>
    <property type="match status" value="1"/>
</dbReference>
<dbReference type="GO" id="GO:0042626">
    <property type="term" value="F:ATPase-coupled transmembrane transporter activity"/>
    <property type="evidence" value="ECO:0007669"/>
    <property type="project" value="TreeGrafter"/>
</dbReference>
<evidence type="ECO:0000256" key="4">
    <source>
        <dbReference type="ARBA" id="ARBA00022475"/>
    </source>
</evidence>
<reference evidence="10 11" key="1">
    <citation type="submission" date="2020-06" db="EMBL/GenBank/DDBJ databases">
        <title>Reclassification of Facklamia ignava, Facklamia soureckii and Facklami tabacinasalis as Falseniella iganva gen. nov., comb. nov., Hutsoniella ignava gen. nov., comb. nov., and Ruoffia tabacinasalis gen. nov., comb. nov and description of Ruoffia haltotolerans sp. nov., isolated from hypersaline Inland Sea of Qatar.</title>
        <authorList>
            <person name="Fotedar R."/>
            <person name="Sankaranarayanan K."/>
            <person name="Lawson P."/>
            <person name="Caldwell M."/>
            <person name="Zeyara A."/>
            <person name="Al Malki A."/>
            <person name="Ali M."/>
        </authorList>
    </citation>
    <scope>NUCLEOTIDE SEQUENCE [LARGE SCALE GENOMIC DNA]</scope>
    <source>
        <strain evidence="10 11">INB8</strain>
    </source>
</reference>
<keyword evidence="4" id="KW-1003">Cell membrane</keyword>
<comment type="caution">
    <text evidence="10">The sequence shown here is derived from an EMBL/GenBank/DDBJ whole genome shotgun (WGS) entry which is preliminary data.</text>
</comment>
<keyword evidence="7" id="KW-1278">Translocase</keyword>
<gene>
    <name evidence="10" type="ORF">HW423_08765</name>
</gene>
<dbReference type="SUPFAM" id="SSF52540">
    <property type="entry name" value="P-loop containing nucleoside triphosphate hydrolases"/>
    <property type="match status" value="1"/>
</dbReference>
<comment type="subcellular location">
    <subcellularLocation>
        <location evidence="1">Cell membrane</location>
        <topology evidence="1">Peripheral membrane protein</topology>
    </subcellularLocation>
</comment>
<keyword evidence="11" id="KW-1185">Reference proteome</keyword>
<dbReference type="GO" id="GO:0016887">
    <property type="term" value="F:ATP hydrolysis activity"/>
    <property type="evidence" value="ECO:0007669"/>
    <property type="project" value="InterPro"/>
</dbReference>
<evidence type="ECO:0000313" key="11">
    <source>
        <dbReference type="Proteomes" id="UP000571018"/>
    </source>
</evidence>
<keyword evidence="5" id="KW-0547">Nucleotide-binding</keyword>
<dbReference type="SMART" id="SM00382">
    <property type="entry name" value="AAA"/>
    <property type="match status" value="1"/>
</dbReference>
<dbReference type="InterPro" id="IPR003593">
    <property type="entry name" value="AAA+_ATPase"/>
</dbReference>
<dbReference type="InterPro" id="IPR030947">
    <property type="entry name" value="EcfA_1"/>
</dbReference>
<dbReference type="InterPro" id="IPR003439">
    <property type="entry name" value="ABC_transporter-like_ATP-bd"/>
</dbReference>
<keyword evidence="6 10" id="KW-0067">ATP-binding</keyword>
<dbReference type="InterPro" id="IPR027417">
    <property type="entry name" value="P-loop_NTPase"/>
</dbReference>
<keyword evidence="8" id="KW-0472">Membrane</keyword>
<accession>A0A839A6I1</accession>
<evidence type="ECO:0000256" key="1">
    <source>
        <dbReference type="ARBA" id="ARBA00004202"/>
    </source>
</evidence>
<sequence>MKSPIIKLKDISFQYQGVESFALTNVNLTINKGEWVALIGPNGSGKSTLAKIMNGLLVPESGKVFINGKLLDEETVWEARRSVGMVFQNPDNQFVGATVEDDVAFGLENNGVERLEMIQRVNEALQQVRMSDHKQKEPARLSGGQKQRVALASVIALRPDVILLDEATAMLDPLGREEVIEAIEKVKEQHDLTVISITHDIDEASKADRIIVMKDGEKKSEGVPADIFNLGKGLIDMGLDLPFTQKLKHALMERGIDIPDEYLDEEALLQWIIQSYLTM</sequence>
<dbReference type="CDD" id="cd03225">
    <property type="entry name" value="ABC_cobalt_CbiO_domain1"/>
    <property type="match status" value="1"/>
</dbReference>
<dbReference type="InterPro" id="IPR017871">
    <property type="entry name" value="ABC_transporter-like_CS"/>
</dbReference>
<dbReference type="PANTHER" id="PTHR43553:SF24">
    <property type="entry name" value="ENERGY-COUPLING FACTOR TRANSPORTER ATP-BINDING PROTEIN ECFA1"/>
    <property type="match status" value="1"/>
</dbReference>
<dbReference type="NCBIfam" id="NF010167">
    <property type="entry name" value="PRK13648.1"/>
    <property type="match status" value="1"/>
</dbReference>
<protein>
    <submittedName>
        <fullName evidence="10">Energy-coupling factor ABC transporter ATP-binding protein</fullName>
    </submittedName>
</protein>
<dbReference type="InterPro" id="IPR015856">
    <property type="entry name" value="ABC_transpr_CbiO/EcfA_su"/>
</dbReference>
<evidence type="ECO:0000256" key="6">
    <source>
        <dbReference type="ARBA" id="ARBA00022840"/>
    </source>
</evidence>
<evidence type="ECO:0000256" key="2">
    <source>
        <dbReference type="ARBA" id="ARBA00005417"/>
    </source>
</evidence>
<dbReference type="NCBIfam" id="TIGR04520">
    <property type="entry name" value="ECF_ATPase_1"/>
    <property type="match status" value="1"/>
</dbReference>
<proteinExistence type="inferred from homology"/>
<organism evidence="10 11">
    <name type="scientific">Ruoffia halotolerans</name>
    <dbReference type="NCBI Taxonomy" id="2748684"/>
    <lineage>
        <taxon>Bacteria</taxon>
        <taxon>Bacillati</taxon>
        <taxon>Bacillota</taxon>
        <taxon>Bacilli</taxon>
        <taxon>Lactobacillales</taxon>
        <taxon>Aerococcaceae</taxon>
        <taxon>Ruoffia</taxon>
    </lineage>
</organism>
<dbReference type="GO" id="GO:0005524">
    <property type="term" value="F:ATP binding"/>
    <property type="evidence" value="ECO:0007669"/>
    <property type="project" value="UniProtKB-KW"/>
</dbReference>
<dbReference type="FunFam" id="3.40.50.300:FF:000224">
    <property type="entry name" value="Energy-coupling factor transporter ATP-binding protein EcfA"/>
    <property type="match status" value="1"/>
</dbReference>
<name>A0A839A6I1_9LACT</name>
<dbReference type="NCBIfam" id="NF010156">
    <property type="entry name" value="PRK13635.1"/>
    <property type="match status" value="1"/>
</dbReference>
<evidence type="ECO:0000256" key="8">
    <source>
        <dbReference type="ARBA" id="ARBA00023136"/>
    </source>
</evidence>
<dbReference type="Gene3D" id="3.40.50.300">
    <property type="entry name" value="P-loop containing nucleotide triphosphate hydrolases"/>
    <property type="match status" value="1"/>
</dbReference>
<keyword evidence="3" id="KW-0813">Transport</keyword>
<dbReference type="RefSeq" id="WP_218931540.1">
    <property type="nucleotide sequence ID" value="NZ_JACAOA010000025.1"/>
</dbReference>
<dbReference type="EMBL" id="JACAOA010000025">
    <property type="protein sequence ID" value="MBA5729876.1"/>
    <property type="molecule type" value="Genomic_DNA"/>
</dbReference>
<evidence type="ECO:0000256" key="7">
    <source>
        <dbReference type="ARBA" id="ARBA00022967"/>
    </source>
</evidence>
<evidence type="ECO:0000256" key="3">
    <source>
        <dbReference type="ARBA" id="ARBA00022448"/>
    </source>
</evidence>
<dbReference type="Proteomes" id="UP000571018">
    <property type="component" value="Unassembled WGS sequence"/>
</dbReference>
<evidence type="ECO:0000313" key="10">
    <source>
        <dbReference type="EMBL" id="MBA5729876.1"/>
    </source>
</evidence>
<dbReference type="PANTHER" id="PTHR43553">
    <property type="entry name" value="HEAVY METAL TRANSPORTER"/>
    <property type="match status" value="1"/>
</dbReference>
<evidence type="ECO:0000259" key="9">
    <source>
        <dbReference type="PROSITE" id="PS50893"/>
    </source>
</evidence>
<dbReference type="PROSITE" id="PS50893">
    <property type="entry name" value="ABC_TRANSPORTER_2"/>
    <property type="match status" value="1"/>
</dbReference>
<dbReference type="AlphaFoldDB" id="A0A839A6I1"/>